<accession>A0A916Z182</accession>
<comment type="caution">
    <text evidence="7">The sequence shown here is derived from an EMBL/GenBank/DDBJ whole genome shotgun (WGS) entry which is preliminary data.</text>
</comment>
<dbReference type="InterPro" id="IPR006665">
    <property type="entry name" value="OmpA-like"/>
</dbReference>
<dbReference type="EMBL" id="BMKK01000009">
    <property type="protein sequence ID" value="GGD71497.1"/>
    <property type="molecule type" value="Genomic_DNA"/>
</dbReference>
<organism evidence="7 8">
    <name type="scientific">Emticicia aquatilis</name>
    <dbReference type="NCBI Taxonomy" id="1537369"/>
    <lineage>
        <taxon>Bacteria</taxon>
        <taxon>Pseudomonadati</taxon>
        <taxon>Bacteroidota</taxon>
        <taxon>Cytophagia</taxon>
        <taxon>Cytophagales</taxon>
        <taxon>Leadbetterellaceae</taxon>
        <taxon>Emticicia</taxon>
    </lineage>
</organism>
<evidence type="ECO:0000256" key="5">
    <source>
        <dbReference type="SAM" id="MobiDB-lite"/>
    </source>
</evidence>
<sequence>MPLAAQIKIIYTDSQLNTQESNAKGDGSFELKTFPKQCVFQAKTDGYIVSNVLLNLDNLSESTAFVEIPLVFNGKSKINQLLLEFSEQKKEKEDEKDNGIPKNKQVFQAVDAIENKAIPAQFRLTGSYKNNVINKTTSREATVFDHNFTEREHLMVEVIAEGYQKFLSEIDIETFDETVHENTAKLIKKISFLNLIIKNEANLQNVNVFEVANGTQKQIVLSKTNEMYLGQLKTGGSYKISINSNTDKEVVREFLAVEGINQVLMVLDPKQQKQVSLSERPTQILPQTKVVTVEKQAYTAEKKAFSLESKTLFFDQSSYALKPESKQILEEISKQLIDSPDVNIEITGYADNVGDARQNQYLSEFRAKVISSFLFNKGINDKRIKLKGNGGKQADSDTEDARQRNRRVELRFYAPNP</sequence>
<dbReference type="InterPro" id="IPR050330">
    <property type="entry name" value="Bact_OuterMem_StrucFunc"/>
</dbReference>
<evidence type="ECO:0000256" key="3">
    <source>
        <dbReference type="ARBA" id="ARBA00023237"/>
    </source>
</evidence>
<keyword evidence="2 4" id="KW-0472">Membrane</keyword>
<evidence type="ECO:0000256" key="1">
    <source>
        <dbReference type="ARBA" id="ARBA00004442"/>
    </source>
</evidence>
<dbReference type="PRINTS" id="PR01021">
    <property type="entry name" value="OMPADOMAIN"/>
</dbReference>
<feature type="domain" description="OmpA-like" evidence="6">
    <location>
        <begin position="301"/>
        <end position="416"/>
    </location>
</feature>
<evidence type="ECO:0000256" key="2">
    <source>
        <dbReference type="ARBA" id="ARBA00023136"/>
    </source>
</evidence>
<name>A0A916Z182_9BACT</name>
<dbReference type="Pfam" id="PF00691">
    <property type="entry name" value="OmpA"/>
    <property type="match status" value="1"/>
</dbReference>
<keyword evidence="3" id="KW-0998">Cell outer membrane</keyword>
<dbReference type="GO" id="GO:0009279">
    <property type="term" value="C:cell outer membrane"/>
    <property type="evidence" value="ECO:0007669"/>
    <property type="project" value="UniProtKB-SubCell"/>
</dbReference>
<evidence type="ECO:0000256" key="4">
    <source>
        <dbReference type="PROSITE-ProRule" id="PRU00473"/>
    </source>
</evidence>
<dbReference type="CDD" id="cd07185">
    <property type="entry name" value="OmpA_C-like"/>
    <property type="match status" value="1"/>
</dbReference>
<dbReference type="PANTHER" id="PTHR30329">
    <property type="entry name" value="STATOR ELEMENT OF FLAGELLAR MOTOR COMPLEX"/>
    <property type="match status" value="1"/>
</dbReference>
<reference evidence="7" key="2">
    <citation type="submission" date="2020-09" db="EMBL/GenBank/DDBJ databases">
        <authorList>
            <person name="Sun Q."/>
            <person name="Zhou Y."/>
        </authorList>
    </citation>
    <scope>NUCLEOTIDE SEQUENCE</scope>
    <source>
        <strain evidence="7">CGMCC 1.15958</strain>
    </source>
</reference>
<reference evidence="7" key="1">
    <citation type="journal article" date="2014" name="Int. J. Syst. Evol. Microbiol.">
        <title>Complete genome sequence of Corynebacterium casei LMG S-19264T (=DSM 44701T), isolated from a smear-ripened cheese.</title>
        <authorList>
            <consortium name="US DOE Joint Genome Institute (JGI-PGF)"/>
            <person name="Walter F."/>
            <person name="Albersmeier A."/>
            <person name="Kalinowski J."/>
            <person name="Ruckert C."/>
        </authorList>
    </citation>
    <scope>NUCLEOTIDE SEQUENCE</scope>
    <source>
        <strain evidence="7">CGMCC 1.15958</strain>
    </source>
</reference>
<dbReference type="SUPFAM" id="SSF103088">
    <property type="entry name" value="OmpA-like"/>
    <property type="match status" value="1"/>
</dbReference>
<dbReference type="AlphaFoldDB" id="A0A916Z182"/>
<dbReference type="PANTHER" id="PTHR30329:SF21">
    <property type="entry name" value="LIPOPROTEIN YIAD-RELATED"/>
    <property type="match status" value="1"/>
</dbReference>
<proteinExistence type="predicted"/>
<protein>
    <recommendedName>
        <fullName evidence="6">OmpA-like domain-containing protein</fullName>
    </recommendedName>
</protein>
<keyword evidence="8" id="KW-1185">Reference proteome</keyword>
<feature type="region of interest" description="Disordered" evidence="5">
    <location>
        <begin position="386"/>
        <end position="405"/>
    </location>
</feature>
<dbReference type="PROSITE" id="PS51123">
    <property type="entry name" value="OMPA_2"/>
    <property type="match status" value="1"/>
</dbReference>
<dbReference type="Gene3D" id="3.30.1330.60">
    <property type="entry name" value="OmpA-like domain"/>
    <property type="match status" value="1"/>
</dbReference>
<evidence type="ECO:0000259" key="6">
    <source>
        <dbReference type="PROSITE" id="PS51123"/>
    </source>
</evidence>
<dbReference type="InterPro" id="IPR036737">
    <property type="entry name" value="OmpA-like_sf"/>
</dbReference>
<gene>
    <name evidence="7" type="ORF">GCM10011514_39510</name>
</gene>
<dbReference type="Proteomes" id="UP000609064">
    <property type="component" value="Unassembled WGS sequence"/>
</dbReference>
<evidence type="ECO:0000313" key="7">
    <source>
        <dbReference type="EMBL" id="GGD71497.1"/>
    </source>
</evidence>
<dbReference type="InterPro" id="IPR006664">
    <property type="entry name" value="OMP_bac"/>
</dbReference>
<comment type="subcellular location">
    <subcellularLocation>
        <location evidence="1">Cell outer membrane</location>
    </subcellularLocation>
</comment>
<evidence type="ECO:0000313" key="8">
    <source>
        <dbReference type="Proteomes" id="UP000609064"/>
    </source>
</evidence>